<gene>
    <name evidence="4" type="ORF">OAUR00152_LOCUS42891</name>
</gene>
<reference evidence="4" key="1">
    <citation type="submission" date="2021-01" db="EMBL/GenBank/DDBJ databases">
        <authorList>
            <person name="Corre E."/>
            <person name="Pelletier E."/>
            <person name="Niang G."/>
            <person name="Scheremetjew M."/>
            <person name="Finn R."/>
            <person name="Kale V."/>
            <person name="Holt S."/>
            <person name="Cochrane G."/>
            <person name="Meng A."/>
            <person name="Brown T."/>
            <person name="Cohen L."/>
        </authorList>
    </citation>
    <scope>NUCLEOTIDE SEQUENCE</scope>
    <source>
        <strain evidence="4">Isolate 1302-5</strain>
    </source>
</reference>
<evidence type="ECO:0000256" key="2">
    <source>
        <dbReference type="SAM" id="Phobius"/>
    </source>
</evidence>
<evidence type="ECO:0000256" key="3">
    <source>
        <dbReference type="SAM" id="SignalP"/>
    </source>
</evidence>
<keyword evidence="2" id="KW-0812">Transmembrane</keyword>
<feature type="compositionally biased region" description="Low complexity" evidence="1">
    <location>
        <begin position="40"/>
        <end position="49"/>
    </location>
</feature>
<keyword evidence="2" id="KW-1133">Transmembrane helix</keyword>
<feature type="chain" id="PRO_5030683938" evidence="3">
    <location>
        <begin position="25"/>
        <end position="359"/>
    </location>
</feature>
<feature type="transmembrane region" description="Helical" evidence="2">
    <location>
        <begin position="306"/>
        <end position="329"/>
    </location>
</feature>
<evidence type="ECO:0000256" key="1">
    <source>
        <dbReference type="SAM" id="MobiDB-lite"/>
    </source>
</evidence>
<sequence length="359" mass="37482">MARFPTLAAAALAAPFLSAPGTTAFAPAPRFVGGGGGASTTTTTTTTTTARSVLPPDVVSGVAEDVAIGGSSMLQSMIGEDDMGQFTKSAFIVLLFGGGLIPPAIIANKSLLDTLMKKRPEKKELTDEQKKNNFDPTFGQADYIESSGATGPNLPAAPLLFAPESIPIADVAAIVGRIDGVESIADWRNLPSTRAENLINPDKPPMWLPRATFKANVRKAKFQGWPVDAAGNPIGGEDLRAAELSRVSKPNPVIGDAALDAVFDTWAWGANIATPDKVAGALRAWSDDEGNFSLAKFQLSAVSGRAVTGIGALTFVLIQALAYGALFIAPALRAFLDIDIGLGEMGMCDPEKCVHLFNL</sequence>
<keyword evidence="3" id="KW-0732">Signal</keyword>
<proteinExistence type="predicted"/>
<accession>A0A7S4KCB1</accession>
<feature type="transmembrane region" description="Helical" evidence="2">
    <location>
        <begin position="90"/>
        <end position="112"/>
    </location>
</feature>
<dbReference type="EMBL" id="HBKQ01062851">
    <property type="protein sequence ID" value="CAE2290501.1"/>
    <property type="molecule type" value="Transcribed_RNA"/>
</dbReference>
<protein>
    <submittedName>
        <fullName evidence="4">Uncharacterized protein</fullName>
    </submittedName>
</protein>
<feature type="signal peptide" evidence="3">
    <location>
        <begin position="1"/>
        <end position="24"/>
    </location>
</feature>
<keyword evidence="2" id="KW-0472">Membrane</keyword>
<evidence type="ECO:0000313" key="4">
    <source>
        <dbReference type="EMBL" id="CAE2290501.1"/>
    </source>
</evidence>
<feature type="region of interest" description="Disordered" evidence="1">
    <location>
        <begin position="30"/>
        <end position="49"/>
    </location>
</feature>
<dbReference type="AlphaFoldDB" id="A0A7S4KCB1"/>
<name>A0A7S4KCB1_9STRA</name>
<organism evidence="4">
    <name type="scientific">Odontella aurita</name>
    <dbReference type="NCBI Taxonomy" id="265563"/>
    <lineage>
        <taxon>Eukaryota</taxon>
        <taxon>Sar</taxon>
        <taxon>Stramenopiles</taxon>
        <taxon>Ochrophyta</taxon>
        <taxon>Bacillariophyta</taxon>
        <taxon>Mediophyceae</taxon>
        <taxon>Biddulphiophycidae</taxon>
        <taxon>Eupodiscales</taxon>
        <taxon>Odontellaceae</taxon>
        <taxon>Odontella</taxon>
    </lineage>
</organism>